<dbReference type="Proteomes" id="UP000095767">
    <property type="component" value="Unassembled WGS sequence"/>
</dbReference>
<evidence type="ECO:0000313" key="4">
    <source>
        <dbReference type="Proteomes" id="UP000095767"/>
    </source>
</evidence>
<keyword evidence="4" id="KW-1185">Reference proteome</keyword>
<evidence type="ECO:0000256" key="2">
    <source>
        <dbReference type="ARBA" id="ARBA00022679"/>
    </source>
</evidence>
<comment type="caution">
    <text evidence="3">The sequence shown here is derived from an EMBL/GenBank/DDBJ whole genome shotgun (WGS) entry which is preliminary data.</text>
</comment>
<keyword evidence="2" id="KW-0808">Transferase</keyword>
<dbReference type="STRING" id="888268.A0A1E5VDP8"/>
<dbReference type="OrthoDB" id="1705562at2759"/>
<dbReference type="PANTHER" id="PTHR46039:SF3">
    <property type="entry name" value="SUCROSE-PHOSPHATE SYNTHASE 2-RELATED"/>
    <property type="match status" value="1"/>
</dbReference>
<evidence type="ECO:0000313" key="3">
    <source>
        <dbReference type="EMBL" id="OEL23266.1"/>
    </source>
</evidence>
<name>A0A1E5VDP8_9POAL</name>
<feature type="non-terminal residue" evidence="3">
    <location>
        <position position="1"/>
    </location>
</feature>
<keyword evidence="1" id="KW-0328">Glycosyltransferase</keyword>
<accession>A0A1E5VDP8</accession>
<dbReference type="InterPro" id="IPR044161">
    <property type="entry name" value="SPS"/>
</dbReference>
<dbReference type="Gene3D" id="3.40.50.2000">
    <property type="entry name" value="Glycogen Phosphorylase B"/>
    <property type="match status" value="2"/>
</dbReference>
<proteinExistence type="predicted"/>
<dbReference type="GO" id="GO:0016757">
    <property type="term" value="F:glycosyltransferase activity"/>
    <property type="evidence" value="ECO:0007669"/>
    <property type="project" value="UniProtKB-KW"/>
</dbReference>
<evidence type="ECO:0000256" key="1">
    <source>
        <dbReference type="ARBA" id="ARBA00022676"/>
    </source>
</evidence>
<organism evidence="3 4">
    <name type="scientific">Dichanthelium oligosanthes</name>
    <dbReference type="NCBI Taxonomy" id="888268"/>
    <lineage>
        <taxon>Eukaryota</taxon>
        <taxon>Viridiplantae</taxon>
        <taxon>Streptophyta</taxon>
        <taxon>Embryophyta</taxon>
        <taxon>Tracheophyta</taxon>
        <taxon>Spermatophyta</taxon>
        <taxon>Magnoliopsida</taxon>
        <taxon>Liliopsida</taxon>
        <taxon>Poales</taxon>
        <taxon>Poaceae</taxon>
        <taxon>PACMAD clade</taxon>
        <taxon>Panicoideae</taxon>
        <taxon>Panicodae</taxon>
        <taxon>Paniceae</taxon>
        <taxon>Dichantheliinae</taxon>
        <taxon>Dichanthelium</taxon>
    </lineage>
</organism>
<dbReference type="SUPFAM" id="SSF53756">
    <property type="entry name" value="UDP-Glycosyltransferase/glycogen phosphorylase"/>
    <property type="match status" value="1"/>
</dbReference>
<protein>
    <submittedName>
        <fullName evidence="3">Putative sucrose-phosphate synthase 2</fullName>
    </submittedName>
</protein>
<dbReference type="AlphaFoldDB" id="A0A1E5VDP8"/>
<dbReference type="PANTHER" id="PTHR46039">
    <property type="entry name" value="SUCROSE-PHOSPHATE SYNTHASE 3-RELATED"/>
    <property type="match status" value="1"/>
</dbReference>
<gene>
    <name evidence="3" type="ORF">BAE44_0015715</name>
</gene>
<sequence length="241" mass="26873">TLIMGNCEAISKMYNMSVAVLTSVLTLIDEYNLYGQVAYPKHHKHSEVPDIYRLAARTKGAFVNVVYFEQFGVTLIEVLNNGLLVDPHDQNAIADALYKLLSDKQLWSRCRENGQKNSHQSRILTLGPRSPAIGDREERRNTPISGRKHIIVISVDSFSKEDLVKIIRNAIEVIRTQNMLDSTGFVLSTSLKILEIHSLPVPAGMLPTDFDAFISNSGSSIYYPSYSGETPNNAKITFALD</sequence>
<reference evidence="3 4" key="1">
    <citation type="submission" date="2016-09" db="EMBL/GenBank/DDBJ databases">
        <title>The draft genome of Dichanthelium oligosanthes: A C3 panicoid grass species.</title>
        <authorList>
            <person name="Studer A.J."/>
            <person name="Schnable J.C."/>
            <person name="Brutnell T.P."/>
        </authorList>
    </citation>
    <scope>NUCLEOTIDE SEQUENCE [LARGE SCALE GENOMIC DNA]</scope>
    <source>
        <strain evidence="4">cv. Kellogg 1175</strain>
        <tissue evidence="3">Leaf</tissue>
    </source>
</reference>
<dbReference type="EMBL" id="LWDX02042959">
    <property type="protein sequence ID" value="OEL23266.1"/>
    <property type="molecule type" value="Genomic_DNA"/>
</dbReference>